<accession>A0ABT7MVN5</accession>
<dbReference type="SUPFAM" id="SSF51338">
    <property type="entry name" value="Composite domain of metallo-dependent hydrolases"/>
    <property type="match status" value="1"/>
</dbReference>
<dbReference type="InterPro" id="IPR013108">
    <property type="entry name" value="Amidohydro_3"/>
</dbReference>
<dbReference type="GO" id="GO:0016787">
    <property type="term" value="F:hydrolase activity"/>
    <property type="evidence" value="ECO:0007669"/>
    <property type="project" value="UniProtKB-KW"/>
</dbReference>
<reference evidence="2 3" key="1">
    <citation type="submission" date="2023-06" db="EMBL/GenBank/DDBJ databases">
        <title>Microbacterium sp. nov., isolated from a waste landfill.</title>
        <authorList>
            <person name="Wen W."/>
        </authorList>
    </citation>
    <scope>NUCLEOTIDE SEQUENCE [LARGE SCALE GENOMIC DNA]</scope>
    <source>
        <strain evidence="2 3">ASV49</strain>
    </source>
</reference>
<dbReference type="EMBL" id="JASXSZ010000001">
    <property type="protein sequence ID" value="MDL9978520.1"/>
    <property type="molecule type" value="Genomic_DNA"/>
</dbReference>
<dbReference type="Gene3D" id="2.30.40.10">
    <property type="entry name" value="Urease, subunit C, domain 1"/>
    <property type="match status" value="1"/>
</dbReference>
<dbReference type="InterPro" id="IPR011059">
    <property type="entry name" value="Metal-dep_hydrolase_composite"/>
</dbReference>
<dbReference type="CDD" id="cd01297">
    <property type="entry name" value="D-aminoacylase"/>
    <property type="match status" value="1"/>
</dbReference>
<dbReference type="EC" id="3.5.1.-" evidence="2"/>
<protein>
    <submittedName>
        <fullName evidence="2">D-aminoacylase</fullName>
        <ecNumber evidence="2">3.5.1.-</ecNumber>
    </submittedName>
</protein>
<dbReference type="RefSeq" id="WP_286287006.1">
    <property type="nucleotide sequence ID" value="NZ_JASXSZ010000001.1"/>
</dbReference>
<evidence type="ECO:0000313" key="2">
    <source>
        <dbReference type="EMBL" id="MDL9978520.1"/>
    </source>
</evidence>
<dbReference type="InterPro" id="IPR050378">
    <property type="entry name" value="Metallo-dep_Hydrolases_sf"/>
</dbReference>
<keyword evidence="2" id="KW-0378">Hydrolase</keyword>
<organism evidence="2 3">
    <name type="scientific">Microbacterium candidum</name>
    <dbReference type="NCBI Taxonomy" id="3041922"/>
    <lineage>
        <taxon>Bacteria</taxon>
        <taxon>Bacillati</taxon>
        <taxon>Actinomycetota</taxon>
        <taxon>Actinomycetes</taxon>
        <taxon>Micrococcales</taxon>
        <taxon>Microbacteriaceae</taxon>
        <taxon>Microbacterium</taxon>
    </lineage>
</organism>
<name>A0ABT7MVN5_9MICO</name>
<dbReference type="Gene3D" id="3.30.1490.130">
    <property type="entry name" value="D-aminoacylase. Domain 3"/>
    <property type="match status" value="1"/>
</dbReference>
<feature type="domain" description="Amidohydrolase 3" evidence="1">
    <location>
        <begin position="47"/>
        <end position="513"/>
    </location>
</feature>
<dbReference type="SUPFAM" id="SSF51556">
    <property type="entry name" value="Metallo-dependent hydrolases"/>
    <property type="match status" value="1"/>
</dbReference>
<keyword evidence="3" id="KW-1185">Reference proteome</keyword>
<dbReference type="PANTHER" id="PTHR11647:SF1">
    <property type="entry name" value="COLLAPSIN RESPONSE MEDIATOR PROTEIN"/>
    <property type="match status" value="1"/>
</dbReference>
<gene>
    <name evidence="2" type="ORF">QSV35_04170</name>
</gene>
<evidence type="ECO:0000259" key="1">
    <source>
        <dbReference type="Pfam" id="PF07969"/>
    </source>
</evidence>
<sequence>MTDRLLRGATVVDGTGAPRYSADVLLRGDRIDRIAPAIEASIEPDAEVWDAAGLVLAPGFIDMHAHSDLAVLADPVHLAKVSQGVTTEVIGQDGIGYAPVDDAVLPALRRQIAGWNGHPELDVDWRSMGEYLDRLARGTALNTAVLVPQGNLRLLAVGSADRPATAAEIDRMRGILADSLAAGAVGMSSGLTYVPGMYADSAELAALCRVVAEAGGYYAPHTRSYGAGALAAYTEMIDIARDTGCALHLTHATLNFASNADAAPRFLELIDAALADGVDVTLDTYPYLPGATTLVALLPSWIAAGGIDALRDRLAAGRDRDALVRALDVDGCDGFHGERADWTTIQISGVSNPVLASLVGRTIAEIAAETGEEPVDAVIRILLSDDLATGVLMHIGHEQNVQTIMRHPVHTGGSDGILVGDRPHPRAWGTFPRYLGRYVRELGVLSLEEAIRHLCGTPARRLRMRDRGLVREGFVADLVLFDPLRVLDRATFDQPRRTADGIAAVFVGGELAYRDGERTDSRSGRSLRMTKEGTG</sequence>
<dbReference type="Proteomes" id="UP001235064">
    <property type="component" value="Unassembled WGS sequence"/>
</dbReference>
<dbReference type="Gene3D" id="3.20.20.140">
    <property type="entry name" value="Metal-dependent hydrolases"/>
    <property type="match status" value="1"/>
</dbReference>
<comment type="caution">
    <text evidence="2">The sequence shown here is derived from an EMBL/GenBank/DDBJ whole genome shotgun (WGS) entry which is preliminary data.</text>
</comment>
<evidence type="ECO:0000313" key="3">
    <source>
        <dbReference type="Proteomes" id="UP001235064"/>
    </source>
</evidence>
<dbReference type="PANTHER" id="PTHR11647">
    <property type="entry name" value="HYDRANTOINASE/DIHYDROPYRIMIDINASE FAMILY MEMBER"/>
    <property type="match status" value="1"/>
</dbReference>
<dbReference type="InterPro" id="IPR023100">
    <property type="entry name" value="D-aminoacylase_insert_dom_sf"/>
</dbReference>
<proteinExistence type="predicted"/>
<dbReference type="Pfam" id="PF07969">
    <property type="entry name" value="Amidohydro_3"/>
    <property type="match status" value="1"/>
</dbReference>
<dbReference type="InterPro" id="IPR032466">
    <property type="entry name" value="Metal_Hydrolase"/>
</dbReference>